<evidence type="ECO:0000256" key="18">
    <source>
        <dbReference type="ARBA" id="ARBA00023228"/>
    </source>
</evidence>
<dbReference type="PANTHER" id="PTHR12053">
    <property type="entry name" value="PROTEASE FAMILY M28 PLASMA GLUTAMATE CARBOXYPEPTIDASE-RELATED"/>
    <property type="match status" value="1"/>
</dbReference>
<keyword evidence="15" id="KW-0482">Metalloprotease</keyword>
<dbReference type="InterPro" id="IPR007484">
    <property type="entry name" value="Peptidase_M28"/>
</dbReference>
<evidence type="ECO:0000256" key="14">
    <source>
        <dbReference type="ARBA" id="ARBA00023034"/>
    </source>
</evidence>
<keyword evidence="9" id="KW-0479">Metal-binding</keyword>
<dbReference type="SUPFAM" id="SSF53187">
    <property type="entry name" value="Zn-dependent exopeptidases"/>
    <property type="match status" value="1"/>
</dbReference>
<evidence type="ECO:0000256" key="3">
    <source>
        <dbReference type="ARBA" id="ARBA00004555"/>
    </source>
</evidence>
<dbReference type="GO" id="GO:0005576">
    <property type="term" value="C:extracellular region"/>
    <property type="evidence" value="ECO:0007669"/>
    <property type="project" value="UniProtKB-SubCell"/>
</dbReference>
<evidence type="ECO:0000256" key="5">
    <source>
        <dbReference type="ARBA" id="ARBA00014116"/>
    </source>
</evidence>
<dbReference type="Gene3D" id="3.40.630.10">
    <property type="entry name" value="Zn peptidases"/>
    <property type="match status" value="1"/>
</dbReference>
<protein>
    <recommendedName>
        <fullName evidence="5">Carboxypeptidase Q</fullName>
    </recommendedName>
    <alternativeName>
        <fullName evidence="20">Plasma glutamate carboxypeptidase</fullName>
    </alternativeName>
</protein>
<proteinExistence type="predicted"/>
<dbReference type="GO" id="GO:0070573">
    <property type="term" value="F:metallodipeptidase activity"/>
    <property type="evidence" value="ECO:0007669"/>
    <property type="project" value="InterPro"/>
</dbReference>
<keyword evidence="10 21" id="KW-0732">Signal</keyword>
<dbReference type="EMBL" id="AGUD01000243">
    <property type="protein sequence ID" value="EHN10051.1"/>
    <property type="molecule type" value="Genomic_DNA"/>
</dbReference>
<dbReference type="GO" id="GO:0004180">
    <property type="term" value="F:carboxypeptidase activity"/>
    <property type="evidence" value="ECO:0007669"/>
    <property type="project" value="UniProtKB-KW"/>
</dbReference>
<keyword evidence="24" id="KW-1185">Reference proteome</keyword>
<evidence type="ECO:0000256" key="17">
    <source>
        <dbReference type="ARBA" id="ARBA00023180"/>
    </source>
</evidence>
<evidence type="ECO:0000256" key="13">
    <source>
        <dbReference type="ARBA" id="ARBA00022833"/>
    </source>
</evidence>
<keyword evidence="8" id="KW-0645">Protease</keyword>
<evidence type="ECO:0000313" key="24">
    <source>
        <dbReference type="Proteomes" id="UP000005143"/>
    </source>
</evidence>
<comment type="subcellular location">
    <subcellularLocation>
        <location evidence="1">Endoplasmic reticulum</location>
    </subcellularLocation>
    <subcellularLocation>
        <location evidence="3">Golgi apparatus</location>
    </subcellularLocation>
    <subcellularLocation>
        <location evidence="2">Lysosome</location>
    </subcellularLocation>
    <subcellularLocation>
        <location evidence="4">Secreted</location>
    </subcellularLocation>
</comment>
<dbReference type="Gene3D" id="3.50.30.30">
    <property type="match status" value="1"/>
</dbReference>
<evidence type="ECO:0000256" key="12">
    <source>
        <dbReference type="ARBA" id="ARBA00022824"/>
    </source>
</evidence>
<keyword evidence="14" id="KW-0333">Golgi apparatus</keyword>
<name>H0E8G1_9ACTN</name>
<keyword evidence="12" id="KW-0256">Endoplasmic reticulum</keyword>
<evidence type="ECO:0000256" key="2">
    <source>
        <dbReference type="ARBA" id="ARBA00004371"/>
    </source>
</evidence>
<dbReference type="RefSeq" id="WP_007576884.1">
    <property type="nucleotide sequence ID" value="NZ_AGUD01000243.1"/>
</dbReference>
<evidence type="ECO:0000256" key="4">
    <source>
        <dbReference type="ARBA" id="ARBA00004613"/>
    </source>
</evidence>
<dbReference type="GO" id="GO:0006508">
    <property type="term" value="P:proteolysis"/>
    <property type="evidence" value="ECO:0007669"/>
    <property type="project" value="UniProtKB-KW"/>
</dbReference>
<dbReference type="GO" id="GO:0046872">
    <property type="term" value="F:metal ion binding"/>
    <property type="evidence" value="ECO:0007669"/>
    <property type="project" value="UniProtKB-KW"/>
</dbReference>
<feature type="domain" description="Peptidase M28" evidence="22">
    <location>
        <begin position="279"/>
        <end position="475"/>
    </location>
</feature>
<feature type="chain" id="PRO_5003531310" description="Carboxypeptidase Q" evidence="21">
    <location>
        <begin position="28"/>
        <end position="498"/>
    </location>
</feature>
<evidence type="ECO:0000256" key="21">
    <source>
        <dbReference type="SAM" id="SignalP"/>
    </source>
</evidence>
<evidence type="ECO:0000313" key="23">
    <source>
        <dbReference type="EMBL" id="EHN10051.1"/>
    </source>
</evidence>
<keyword evidence="17" id="KW-0325">Glycoprotein</keyword>
<dbReference type="Proteomes" id="UP000005143">
    <property type="component" value="Unassembled WGS sequence"/>
</dbReference>
<evidence type="ECO:0000259" key="22">
    <source>
        <dbReference type="Pfam" id="PF04389"/>
    </source>
</evidence>
<evidence type="ECO:0000256" key="11">
    <source>
        <dbReference type="ARBA" id="ARBA00022801"/>
    </source>
</evidence>
<accession>H0E8G1</accession>
<sequence length="498" mass="53710">MAAAIARRLTVLAVAAGAALGGAPAIAAADTAEIPSGQEILGWTKDLVDLGPRRTGTPGGRRAAEYVADHFRRFGLQDVHFELATSYRWDVARHGLQVDGRAYDSFPSAHSFTPAPTWTGSFSTGPGGRTAEVVDVGDGDAAGFAGKDVRGKIVVFNLRFQVPGLLLGLVMEHLFDPQLSLVTEAESMLQANPYITNYIAALGRAQAGGAVGFVGILADYFDSNRYHNEYYGRQLVKIPGLWVTRKVGARMRAQLAQGGAHRATLRLDGDRRAVTARTVVGALPGASRETIMIQSHHDSIGPGAVEDGTGTAEVLALAKHFGRQPASTRRKTLLFTTFDSHFTGYQSHEAFIRKYVLERRTPYEIVANVTLEHIARNGRVRNGELLVTDRPEPRGVFRGAGLATWPIVNQAIAEHGLDRTITVSAATLGGMPTDADGIYRFGGVPTVSLISGPVYLYDDADTIDKVHVPSLRPVAAAFTQVVDRFDDLTREQLREPPH</sequence>
<dbReference type="AlphaFoldDB" id="H0E8G1"/>
<evidence type="ECO:0000256" key="7">
    <source>
        <dbReference type="ARBA" id="ARBA00022645"/>
    </source>
</evidence>
<evidence type="ECO:0000256" key="6">
    <source>
        <dbReference type="ARBA" id="ARBA00022525"/>
    </source>
</evidence>
<evidence type="ECO:0000256" key="16">
    <source>
        <dbReference type="ARBA" id="ARBA00023145"/>
    </source>
</evidence>
<keyword evidence="7" id="KW-0121">Carboxypeptidase</keyword>
<keyword evidence="16" id="KW-0865">Zymogen</keyword>
<evidence type="ECO:0000256" key="15">
    <source>
        <dbReference type="ARBA" id="ARBA00023049"/>
    </source>
</evidence>
<evidence type="ECO:0000256" key="1">
    <source>
        <dbReference type="ARBA" id="ARBA00004240"/>
    </source>
</evidence>
<keyword evidence="13" id="KW-0862">Zinc</keyword>
<evidence type="ECO:0000256" key="10">
    <source>
        <dbReference type="ARBA" id="ARBA00022729"/>
    </source>
</evidence>
<organism evidence="23 24">
    <name type="scientific">Patulibacter medicamentivorans</name>
    <dbReference type="NCBI Taxonomy" id="1097667"/>
    <lineage>
        <taxon>Bacteria</taxon>
        <taxon>Bacillati</taxon>
        <taxon>Actinomycetota</taxon>
        <taxon>Thermoleophilia</taxon>
        <taxon>Solirubrobacterales</taxon>
        <taxon>Patulibacteraceae</taxon>
        <taxon>Patulibacter</taxon>
    </lineage>
</organism>
<keyword evidence="18" id="KW-0458">Lysosome</keyword>
<keyword evidence="11" id="KW-0378">Hydrolase</keyword>
<comment type="caution">
    <text evidence="23">The sequence shown here is derived from an EMBL/GenBank/DDBJ whole genome shotgun (WGS) entry which is preliminary data.</text>
</comment>
<gene>
    <name evidence="23" type="ORF">PAI11_31220</name>
</gene>
<dbReference type="PANTHER" id="PTHR12053:SF3">
    <property type="entry name" value="CARBOXYPEPTIDASE Q"/>
    <property type="match status" value="1"/>
</dbReference>
<dbReference type="Pfam" id="PF04389">
    <property type="entry name" value="Peptidase_M28"/>
    <property type="match status" value="1"/>
</dbReference>
<dbReference type="InterPro" id="IPR039866">
    <property type="entry name" value="CPQ"/>
</dbReference>
<evidence type="ECO:0000256" key="8">
    <source>
        <dbReference type="ARBA" id="ARBA00022670"/>
    </source>
</evidence>
<evidence type="ECO:0000256" key="9">
    <source>
        <dbReference type="ARBA" id="ARBA00022723"/>
    </source>
</evidence>
<reference evidence="23 24" key="1">
    <citation type="journal article" date="2013" name="Biodegradation">
        <title>Quantitative proteomic analysis of ibuprofen-degrading Patulibacter sp. strain I11.</title>
        <authorList>
            <person name="Almeida B."/>
            <person name="Kjeldal H."/>
            <person name="Lolas I."/>
            <person name="Knudsen A.D."/>
            <person name="Carvalho G."/>
            <person name="Nielsen K.L."/>
            <person name="Barreto Crespo M.T."/>
            <person name="Stensballe A."/>
            <person name="Nielsen J.L."/>
        </authorList>
    </citation>
    <scope>NUCLEOTIDE SEQUENCE [LARGE SCALE GENOMIC DNA]</scope>
    <source>
        <strain evidence="23 24">I11</strain>
    </source>
</reference>
<keyword evidence="6" id="KW-0964">Secreted</keyword>
<feature type="signal peptide" evidence="21">
    <location>
        <begin position="1"/>
        <end position="27"/>
    </location>
</feature>
<comment type="subunit">
    <text evidence="19">Homodimer. The monomeric form is inactive while the homodimer is active.</text>
</comment>
<evidence type="ECO:0000256" key="19">
    <source>
        <dbReference type="ARBA" id="ARBA00025833"/>
    </source>
</evidence>
<dbReference type="GO" id="GO:0005764">
    <property type="term" value="C:lysosome"/>
    <property type="evidence" value="ECO:0007669"/>
    <property type="project" value="UniProtKB-SubCell"/>
</dbReference>
<evidence type="ECO:0000256" key="20">
    <source>
        <dbReference type="ARBA" id="ARBA00033328"/>
    </source>
</evidence>